<feature type="coiled-coil region" evidence="1">
    <location>
        <begin position="25"/>
        <end position="52"/>
    </location>
</feature>
<evidence type="ECO:0000256" key="1">
    <source>
        <dbReference type="SAM" id="Coils"/>
    </source>
</evidence>
<dbReference type="GO" id="GO:0015562">
    <property type="term" value="F:efflux transmembrane transporter activity"/>
    <property type="evidence" value="ECO:0007669"/>
    <property type="project" value="InterPro"/>
</dbReference>
<dbReference type="RefSeq" id="WP_011967617.1">
    <property type="nucleotide sequence ID" value="NC_009617.1"/>
</dbReference>
<accession>A6LQ25</accession>
<keyword evidence="1" id="KW-0175">Coiled coil</keyword>
<dbReference type="AlphaFoldDB" id="A6LQ25"/>
<proteinExistence type="predicted"/>
<dbReference type="EMBL" id="CP000721">
    <property type="protein sequence ID" value="ABR32455.1"/>
    <property type="molecule type" value="Genomic_DNA"/>
</dbReference>
<dbReference type="HOGENOM" id="CLU_2521662_0_0_9"/>
<gene>
    <name evidence="2" type="ordered locus">Cbei_0266</name>
</gene>
<dbReference type="Proteomes" id="UP000000565">
    <property type="component" value="Chromosome"/>
</dbReference>
<protein>
    <submittedName>
        <fullName evidence="2">Uncharacterized protein</fullName>
    </submittedName>
</protein>
<reference evidence="2 3" key="3">
    <citation type="journal article" date="2012" name="BMC Genomics">
        <title>Genome-wide dynamic transcriptional profiling in clostridium beijerinckii NCIMB 8052 using single-nucleotide resolution RNA-Seq.</title>
        <authorList>
            <person name="Wang Y."/>
            <person name="Li X."/>
            <person name="Mao Y."/>
            <person name="Blaschek H.P."/>
        </authorList>
    </citation>
    <scope>NUCLEOTIDE SEQUENCE [LARGE SCALE GENOMIC DNA]</scope>
    <source>
        <strain evidence="3">ATCC 51743 / NCIMB 8052</strain>
    </source>
</reference>
<sequence length="84" mass="9725">MDTYDKVINGYTGVLSARLACLNSKSDVYKQLANLDQNKKQLKNQLKTLYTNLLTTEDSITTLKKNIDLNNKRLVMQNLNMTWR</sequence>
<evidence type="ECO:0000313" key="3">
    <source>
        <dbReference type="Proteomes" id="UP000000565"/>
    </source>
</evidence>
<dbReference type="KEGG" id="cbe:Cbei_0266"/>
<organism evidence="2 3">
    <name type="scientific">Clostridium beijerinckii (strain ATCC 51743 / NCIMB 8052)</name>
    <name type="common">Clostridium acetobutylicum</name>
    <dbReference type="NCBI Taxonomy" id="290402"/>
    <lineage>
        <taxon>Bacteria</taxon>
        <taxon>Bacillati</taxon>
        <taxon>Bacillota</taxon>
        <taxon>Clostridia</taxon>
        <taxon>Eubacteriales</taxon>
        <taxon>Clostridiaceae</taxon>
        <taxon>Clostridium</taxon>
    </lineage>
</organism>
<reference evidence="2 3" key="1">
    <citation type="submission" date="2007-06" db="EMBL/GenBank/DDBJ databases">
        <title>Complete sequence of Clostridium beijerinckii NCIMB 8052.</title>
        <authorList>
            <consortium name="US DOE Joint Genome Institute"/>
            <person name="Copeland A."/>
            <person name="Lucas S."/>
            <person name="Lapidus A."/>
            <person name="Barry K."/>
            <person name="Detter J.C."/>
            <person name="Glavina del Rio T."/>
            <person name="Hammon N."/>
            <person name="Israni S."/>
            <person name="Dalin E."/>
            <person name="Tice H."/>
            <person name="Pitluck S."/>
            <person name="Sims D."/>
            <person name="Brettin T."/>
            <person name="Bruce D."/>
            <person name="Tapia R."/>
            <person name="Brainard J."/>
            <person name="Schmutz J."/>
            <person name="Larimer F."/>
            <person name="Land M."/>
            <person name="Hauser L."/>
            <person name="Kyrpides N."/>
            <person name="Mikhailova N."/>
            <person name="Bennet G."/>
            <person name="Cann I."/>
            <person name="Chen J.-S."/>
            <person name="Contreras A.L."/>
            <person name="Jones D."/>
            <person name="Kashket E."/>
            <person name="Mitchell W."/>
            <person name="Stoddard S."/>
            <person name="Schwarz W."/>
            <person name="Qureshi N."/>
            <person name="Young M."/>
            <person name="Shi Z."/>
            <person name="Ezeji T."/>
            <person name="White B."/>
            <person name="Blaschek H."/>
            <person name="Richardson P."/>
        </authorList>
    </citation>
    <scope>NUCLEOTIDE SEQUENCE [LARGE SCALE GENOMIC DNA]</scope>
    <source>
        <strain evidence="3">ATCC 51743 / NCIMB 8052</strain>
    </source>
</reference>
<evidence type="ECO:0000313" key="2">
    <source>
        <dbReference type="EMBL" id="ABR32455.1"/>
    </source>
</evidence>
<name>A6LQ25_CLOB8</name>
<reference evidence="2 3" key="2">
    <citation type="journal article" date="2011" name="BMC Genomics">
        <title>Single-nucleotide resolution analysis of the transcriptome structure of Clostridium beijerinckii NCIMB 8052 using RNA-Seq.</title>
        <authorList>
            <person name="Wang Y."/>
            <person name="Li X."/>
            <person name="Mao Y."/>
            <person name="Blaschek H.P."/>
        </authorList>
    </citation>
    <scope>NUCLEOTIDE SEQUENCE [LARGE SCALE GENOMIC DNA]</scope>
    <source>
        <strain evidence="3">ATCC 51743 / NCIMB 8052</strain>
    </source>
</reference>